<dbReference type="AlphaFoldDB" id="A0A1I0NED5"/>
<name>A0A1I0NED5_9RHOB</name>
<dbReference type="Pfam" id="PF13376">
    <property type="entry name" value="OmdA"/>
    <property type="match status" value="1"/>
</dbReference>
<organism evidence="1 2">
    <name type="scientific">Aliiroseovarius sediminilitoris</name>
    <dbReference type="NCBI Taxonomy" id="1173584"/>
    <lineage>
        <taxon>Bacteria</taxon>
        <taxon>Pseudomonadati</taxon>
        <taxon>Pseudomonadota</taxon>
        <taxon>Alphaproteobacteria</taxon>
        <taxon>Rhodobacterales</taxon>
        <taxon>Paracoccaceae</taxon>
        <taxon>Aliiroseovarius</taxon>
    </lineage>
</organism>
<dbReference type="STRING" id="1173584.SAMN05444851_0769"/>
<dbReference type="Proteomes" id="UP000199650">
    <property type="component" value="Unassembled WGS sequence"/>
</dbReference>
<evidence type="ECO:0000313" key="2">
    <source>
        <dbReference type="Proteomes" id="UP000199650"/>
    </source>
</evidence>
<dbReference type="OrthoDB" id="214150at2"/>
<dbReference type="EMBL" id="FOJB01000001">
    <property type="protein sequence ID" value="SEV99763.1"/>
    <property type="molecule type" value="Genomic_DNA"/>
</dbReference>
<keyword evidence="2" id="KW-1185">Reference proteome</keyword>
<protein>
    <submittedName>
        <fullName evidence="1">Bacteriocin-protection, YdeI or OmpD-Associated</fullName>
    </submittedName>
</protein>
<reference evidence="1 2" key="1">
    <citation type="submission" date="2016-10" db="EMBL/GenBank/DDBJ databases">
        <authorList>
            <person name="de Groot N.N."/>
        </authorList>
    </citation>
    <scope>NUCLEOTIDE SEQUENCE [LARGE SCALE GENOMIC DNA]</scope>
    <source>
        <strain evidence="1 2">DSM 29439</strain>
    </source>
</reference>
<sequence length="75" mass="8980">MPLKRPIQPMPPDIQVRLQAHGVRAAYDVRPSYQRNDYLAWIARAKRPETREKRVVQMLEELEGGTRYMKMKWRA</sequence>
<dbReference type="RefSeq" id="WP_091428422.1">
    <property type="nucleotide sequence ID" value="NZ_FOJB01000001.1"/>
</dbReference>
<gene>
    <name evidence="1" type="ORF">SAMN05444851_0769</name>
</gene>
<evidence type="ECO:0000313" key="1">
    <source>
        <dbReference type="EMBL" id="SEV99763.1"/>
    </source>
</evidence>
<proteinExistence type="predicted"/>
<accession>A0A1I0NED5</accession>